<dbReference type="Proteomes" id="UP000434957">
    <property type="component" value="Unassembled WGS sequence"/>
</dbReference>
<feature type="region of interest" description="Disordered" evidence="1">
    <location>
        <begin position="302"/>
        <end position="348"/>
    </location>
</feature>
<comment type="caution">
    <text evidence="2">The sequence shown here is derived from an EMBL/GenBank/DDBJ whole genome shotgun (WGS) entry which is preliminary data.</text>
</comment>
<evidence type="ECO:0000313" key="5">
    <source>
        <dbReference type="Proteomes" id="UP000434957"/>
    </source>
</evidence>
<dbReference type="EMBL" id="QXFV01000065">
    <property type="protein sequence ID" value="KAE9050857.1"/>
    <property type="molecule type" value="Genomic_DNA"/>
</dbReference>
<reference evidence="2 4" key="1">
    <citation type="submission" date="2018-09" db="EMBL/GenBank/DDBJ databases">
        <title>Genomic investigation of the strawberry pathogen Phytophthora fragariae indicates pathogenicity is determined by transcriptional variation in three key races.</title>
        <authorList>
            <person name="Adams T.M."/>
            <person name="Armitage A.D."/>
            <person name="Sobczyk M.K."/>
            <person name="Bates H.J."/>
            <person name="Dunwell J.M."/>
            <person name="Nellist C.F."/>
            <person name="Harrison R.J."/>
        </authorList>
    </citation>
    <scope>NUCLEOTIDE SEQUENCE [LARGE SCALE GENOMIC DNA]</scope>
    <source>
        <strain evidence="2 4">SCRP249</strain>
        <strain evidence="3 5">SCRP333</strain>
    </source>
</reference>
<dbReference type="PANTHER" id="PTHR28601:SF1">
    <property type="entry name" value="COILED-COIL DOMAIN-CONTAINING PROTEIN 24"/>
    <property type="match status" value="1"/>
</dbReference>
<organism evidence="2 4">
    <name type="scientific">Phytophthora rubi</name>
    <dbReference type="NCBI Taxonomy" id="129364"/>
    <lineage>
        <taxon>Eukaryota</taxon>
        <taxon>Sar</taxon>
        <taxon>Stramenopiles</taxon>
        <taxon>Oomycota</taxon>
        <taxon>Peronosporomycetes</taxon>
        <taxon>Peronosporales</taxon>
        <taxon>Peronosporaceae</taxon>
        <taxon>Phytophthora</taxon>
    </lineage>
</organism>
<proteinExistence type="predicted"/>
<keyword evidence="5" id="KW-1185">Reference proteome</keyword>
<evidence type="ECO:0000256" key="1">
    <source>
        <dbReference type="SAM" id="MobiDB-lite"/>
    </source>
</evidence>
<dbReference type="AlphaFoldDB" id="A0A6A3PB34"/>
<evidence type="ECO:0000313" key="3">
    <source>
        <dbReference type="EMBL" id="KAE9355711.1"/>
    </source>
</evidence>
<feature type="compositionally biased region" description="Polar residues" evidence="1">
    <location>
        <begin position="335"/>
        <end position="348"/>
    </location>
</feature>
<dbReference type="PANTHER" id="PTHR28601">
    <property type="entry name" value="COILED-COIL DOMAIN-CONTAINING PROTEIN 24"/>
    <property type="match status" value="1"/>
</dbReference>
<feature type="compositionally biased region" description="Polar residues" evidence="1">
    <location>
        <begin position="125"/>
        <end position="135"/>
    </location>
</feature>
<accession>A0A6A3PB34</accession>
<dbReference type="Proteomes" id="UP000429607">
    <property type="component" value="Unassembled WGS sequence"/>
</dbReference>
<gene>
    <name evidence="2" type="ORF">PR001_g1989</name>
    <name evidence="3" type="ORF">PR003_g2695</name>
</gene>
<feature type="compositionally biased region" description="Basic and acidic residues" evidence="1">
    <location>
        <begin position="140"/>
        <end position="154"/>
    </location>
</feature>
<evidence type="ECO:0000313" key="4">
    <source>
        <dbReference type="Proteomes" id="UP000429607"/>
    </source>
</evidence>
<name>A0A6A3PB34_9STRA</name>
<evidence type="ECO:0000313" key="2">
    <source>
        <dbReference type="EMBL" id="KAE9050857.1"/>
    </source>
</evidence>
<sequence length="367" mass="40580">MVRTEAVASEFFQIRSLLWGELKLNVRASEEGELRSAIGSHLIEGNEDLREELAVLVEILTEFQQQNDDIRDALARRPYIPEPPGRPLLIEKLKLLAADMHGPSRQVAIRSAKDAEVLDYVLSTSDTFNPSSYQPPMTPKMEEPSPRSISKDPADGVALRPGTASGRRPTTSGSLRPVSRGSTISVSSITAVLESPEVHRRLNLDEIDAIKEDLREALIEERQLLLEDIDFIQGCLEMEKDLIDDDRRKVAAVKPPPSLSDLHDLRKTLEKTLEDQEAAGKVESILSKVNKSSSFVRSRMFMPVPPMEPPQSSAPPSRGKSPASAHRPNLPSIGASFSASLSRTGSSTRVLTIRHLVQESRDEPYLT</sequence>
<dbReference type="EMBL" id="QXFT01000087">
    <property type="protein sequence ID" value="KAE9355711.1"/>
    <property type="molecule type" value="Genomic_DNA"/>
</dbReference>
<feature type="region of interest" description="Disordered" evidence="1">
    <location>
        <begin position="125"/>
        <end position="180"/>
    </location>
</feature>
<dbReference type="Pfam" id="PF15669">
    <property type="entry name" value="CCDC24"/>
    <property type="match status" value="1"/>
</dbReference>
<feature type="compositionally biased region" description="Polar residues" evidence="1">
    <location>
        <begin position="168"/>
        <end position="180"/>
    </location>
</feature>
<protein>
    <submittedName>
        <fullName evidence="2">Uncharacterized protein</fullName>
    </submittedName>
</protein>
<dbReference type="InterPro" id="IPR031367">
    <property type="entry name" value="CCDC24"/>
</dbReference>
<feature type="compositionally biased region" description="Pro residues" evidence="1">
    <location>
        <begin position="303"/>
        <end position="313"/>
    </location>
</feature>